<keyword evidence="2" id="KW-0472">Membrane</keyword>
<reference evidence="3" key="1">
    <citation type="submission" date="2021-06" db="EMBL/GenBank/DDBJ databases">
        <authorList>
            <person name="Hodson N. C."/>
            <person name="Mongue J. A."/>
            <person name="Jaron S. K."/>
        </authorList>
    </citation>
    <scope>NUCLEOTIDE SEQUENCE</scope>
</reference>
<dbReference type="Proteomes" id="UP000708208">
    <property type="component" value="Unassembled WGS sequence"/>
</dbReference>
<evidence type="ECO:0000313" key="3">
    <source>
        <dbReference type="EMBL" id="CAG7834626.1"/>
    </source>
</evidence>
<organism evidence="3 4">
    <name type="scientific">Allacma fusca</name>
    <dbReference type="NCBI Taxonomy" id="39272"/>
    <lineage>
        <taxon>Eukaryota</taxon>
        <taxon>Metazoa</taxon>
        <taxon>Ecdysozoa</taxon>
        <taxon>Arthropoda</taxon>
        <taxon>Hexapoda</taxon>
        <taxon>Collembola</taxon>
        <taxon>Symphypleona</taxon>
        <taxon>Sminthuridae</taxon>
        <taxon>Allacma</taxon>
    </lineage>
</organism>
<sequence>LNVSARILGIMVSYQLQPVRCKDMTGRKGTATGQRKTQSDSASSTPDENAQNETHRRRGYHFIQSPMIGVYRSFNLGAGEYQTEENNTFLRSTSSWTIEVIIAVILGLIMLLLLGCTARMYYGFLQQICN</sequence>
<dbReference type="AlphaFoldDB" id="A0A8J2LNQ3"/>
<keyword evidence="2" id="KW-1133">Transmembrane helix</keyword>
<name>A0A8J2LNQ3_9HEXA</name>
<feature type="compositionally biased region" description="Polar residues" evidence="1">
    <location>
        <begin position="31"/>
        <end position="52"/>
    </location>
</feature>
<evidence type="ECO:0000256" key="1">
    <source>
        <dbReference type="SAM" id="MobiDB-lite"/>
    </source>
</evidence>
<comment type="caution">
    <text evidence="3">The sequence shown here is derived from an EMBL/GenBank/DDBJ whole genome shotgun (WGS) entry which is preliminary data.</text>
</comment>
<feature type="non-terminal residue" evidence="3">
    <location>
        <position position="130"/>
    </location>
</feature>
<gene>
    <name evidence="3" type="ORF">AFUS01_LOCUS44110</name>
</gene>
<protein>
    <submittedName>
        <fullName evidence="3">Uncharacterized protein</fullName>
    </submittedName>
</protein>
<accession>A0A8J2LNQ3</accession>
<keyword evidence="2" id="KW-0812">Transmembrane</keyword>
<feature type="transmembrane region" description="Helical" evidence="2">
    <location>
        <begin position="100"/>
        <end position="122"/>
    </location>
</feature>
<dbReference type="EMBL" id="CAJVCH010570308">
    <property type="protein sequence ID" value="CAG7834626.1"/>
    <property type="molecule type" value="Genomic_DNA"/>
</dbReference>
<evidence type="ECO:0000256" key="2">
    <source>
        <dbReference type="SAM" id="Phobius"/>
    </source>
</evidence>
<proteinExistence type="predicted"/>
<evidence type="ECO:0000313" key="4">
    <source>
        <dbReference type="Proteomes" id="UP000708208"/>
    </source>
</evidence>
<keyword evidence="4" id="KW-1185">Reference proteome</keyword>
<feature type="region of interest" description="Disordered" evidence="1">
    <location>
        <begin position="25"/>
        <end position="56"/>
    </location>
</feature>